<accession>A0A511VZT0</accession>
<dbReference type="PANTHER" id="PTHR10806">
    <property type="entry name" value="SIGNAL PEPTIDASE COMPLEX CATALYTIC SUBUNIT SEC11"/>
    <property type="match status" value="1"/>
</dbReference>
<reference evidence="7 8" key="1">
    <citation type="submission" date="2019-07" db="EMBL/GenBank/DDBJ databases">
        <title>Whole genome shotgun sequence of Alkalibacillus haloalkaliphilus NBRC 103110.</title>
        <authorList>
            <person name="Hosoyama A."/>
            <person name="Uohara A."/>
            <person name="Ohji S."/>
            <person name="Ichikawa N."/>
        </authorList>
    </citation>
    <scope>NUCLEOTIDE SEQUENCE [LARGE SCALE GENOMIC DNA]</scope>
    <source>
        <strain evidence="7 8">NBRC 103110</strain>
    </source>
</reference>
<protein>
    <recommendedName>
        <fullName evidence="5">Signal peptidase I</fullName>
        <ecNumber evidence="5">3.4.21.89</ecNumber>
    </recommendedName>
</protein>
<dbReference type="InterPro" id="IPR001733">
    <property type="entry name" value="Peptidase_S26B"/>
</dbReference>
<dbReference type="RefSeq" id="WP_170235933.1">
    <property type="nucleotide sequence ID" value="NZ_BJYA01000001.1"/>
</dbReference>
<gene>
    <name evidence="7" type="ORF">AHA02nite_01160</name>
</gene>
<keyword evidence="8" id="KW-1185">Reference proteome</keyword>
<dbReference type="SUPFAM" id="SSF51306">
    <property type="entry name" value="LexA/Signal peptidase"/>
    <property type="match status" value="1"/>
</dbReference>
<keyword evidence="3 6" id="KW-1133">Transmembrane helix</keyword>
<evidence type="ECO:0000256" key="3">
    <source>
        <dbReference type="ARBA" id="ARBA00022989"/>
    </source>
</evidence>
<evidence type="ECO:0000256" key="5">
    <source>
        <dbReference type="NCBIfam" id="TIGR02228"/>
    </source>
</evidence>
<feature type="transmembrane region" description="Helical" evidence="6">
    <location>
        <begin position="149"/>
        <end position="171"/>
    </location>
</feature>
<organism evidence="7 8">
    <name type="scientific">Alkalibacillus haloalkaliphilus</name>
    <dbReference type="NCBI Taxonomy" id="94136"/>
    <lineage>
        <taxon>Bacteria</taxon>
        <taxon>Bacillati</taxon>
        <taxon>Bacillota</taxon>
        <taxon>Bacilli</taxon>
        <taxon>Bacillales</taxon>
        <taxon>Bacillaceae</taxon>
        <taxon>Alkalibacillus</taxon>
    </lineage>
</organism>
<dbReference type="GO" id="GO:0006465">
    <property type="term" value="P:signal peptide processing"/>
    <property type="evidence" value="ECO:0007669"/>
    <property type="project" value="UniProtKB-UniRule"/>
</dbReference>
<dbReference type="EC" id="3.4.21.89" evidence="5"/>
<dbReference type="Proteomes" id="UP000321440">
    <property type="component" value="Unassembled WGS sequence"/>
</dbReference>
<evidence type="ECO:0000256" key="4">
    <source>
        <dbReference type="ARBA" id="ARBA00023136"/>
    </source>
</evidence>
<dbReference type="PRINTS" id="PR00728">
    <property type="entry name" value="SIGNALPTASE"/>
</dbReference>
<evidence type="ECO:0000256" key="2">
    <source>
        <dbReference type="ARBA" id="ARBA00022692"/>
    </source>
</evidence>
<dbReference type="GO" id="GO:0009003">
    <property type="term" value="F:signal peptidase activity"/>
    <property type="evidence" value="ECO:0007669"/>
    <property type="project" value="UniProtKB-EC"/>
</dbReference>
<proteinExistence type="predicted"/>
<evidence type="ECO:0000313" key="8">
    <source>
        <dbReference type="Proteomes" id="UP000321440"/>
    </source>
</evidence>
<evidence type="ECO:0000256" key="1">
    <source>
        <dbReference type="ARBA" id="ARBA00004370"/>
    </source>
</evidence>
<dbReference type="EMBL" id="BJYA01000001">
    <property type="protein sequence ID" value="GEN44340.1"/>
    <property type="molecule type" value="Genomic_DNA"/>
</dbReference>
<evidence type="ECO:0000313" key="7">
    <source>
        <dbReference type="EMBL" id="GEN44340.1"/>
    </source>
</evidence>
<sequence length="191" mass="20771">MKVKTMKWISRSVNIVLIALFFITLGLVFTNVTSDGAPKILGQELNVVYSGSMEPEISTGSVIGIDTNINPEALSEGDVVMFQSEPGVFVTHRVIDVVENNNQVMYRTKGDNNEAADSSLLLPENIHGVHSSINIPFLGYVMDFANSSLGIALLMIIPGILLVVSSGKTIYKALKEQRNLKEESSTEEVAL</sequence>
<dbReference type="AlphaFoldDB" id="A0A511VZT0"/>
<evidence type="ECO:0000256" key="6">
    <source>
        <dbReference type="SAM" id="Phobius"/>
    </source>
</evidence>
<dbReference type="PANTHER" id="PTHR10806:SF6">
    <property type="entry name" value="SIGNAL PEPTIDASE COMPLEX CATALYTIC SUBUNIT SEC11"/>
    <property type="match status" value="1"/>
</dbReference>
<dbReference type="InterPro" id="IPR036286">
    <property type="entry name" value="LexA/Signal_pep-like_sf"/>
</dbReference>
<dbReference type="CDD" id="cd06462">
    <property type="entry name" value="Peptidase_S24_S26"/>
    <property type="match status" value="1"/>
</dbReference>
<dbReference type="GO" id="GO:0004252">
    <property type="term" value="F:serine-type endopeptidase activity"/>
    <property type="evidence" value="ECO:0007669"/>
    <property type="project" value="UniProtKB-UniRule"/>
</dbReference>
<comment type="subcellular location">
    <subcellularLocation>
        <location evidence="1">Membrane</location>
    </subcellularLocation>
</comment>
<feature type="transmembrane region" description="Helical" evidence="6">
    <location>
        <begin position="12"/>
        <end position="32"/>
    </location>
</feature>
<name>A0A511VZT0_9BACI</name>
<dbReference type="NCBIfam" id="TIGR02228">
    <property type="entry name" value="sigpep_I_arch"/>
    <property type="match status" value="1"/>
</dbReference>
<keyword evidence="2 6" id="KW-0812">Transmembrane</keyword>
<comment type="caution">
    <text evidence="7">The sequence shown here is derived from an EMBL/GenBank/DDBJ whole genome shotgun (WGS) entry which is preliminary data.</text>
</comment>
<dbReference type="NCBIfam" id="NF046067">
    <property type="entry name" value="SigPepSipWBacil"/>
    <property type="match status" value="1"/>
</dbReference>
<keyword evidence="4 6" id="KW-0472">Membrane</keyword>
<dbReference type="GO" id="GO:0016020">
    <property type="term" value="C:membrane"/>
    <property type="evidence" value="ECO:0007669"/>
    <property type="project" value="UniProtKB-SubCell"/>
</dbReference>